<dbReference type="Pfam" id="PF13803">
    <property type="entry name" value="DUF4184"/>
    <property type="match status" value="1"/>
</dbReference>
<dbReference type="InterPro" id="IPR025238">
    <property type="entry name" value="DUF4184"/>
</dbReference>
<organism evidence="2 3">
    <name type="scientific">Acinetobacter towneri</name>
    <dbReference type="NCBI Taxonomy" id="202956"/>
    <lineage>
        <taxon>Bacteria</taxon>
        <taxon>Pseudomonadati</taxon>
        <taxon>Pseudomonadota</taxon>
        <taxon>Gammaproteobacteria</taxon>
        <taxon>Moraxellales</taxon>
        <taxon>Moraxellaceae</taxon>
        <taxon>Acinetobacter</taxon>
    </lineage>
</organism>
<accession>A0A1E8E4E1</accession>
<dbReference type="eggNOG" id="ENOG50331ZI">
    <property type="taxonomic scope" value="Bacteria"/>
</dbReference>
<dbReference type="RefSeq" id="WP_019836462.1">
    <property type="nucleotide sequence ID" value="NZ_CP183897.1"/>
</dbReference>
<evidence type="ECO:0000256" key="1">
    <source>
        <dbReference type="SAM" id="Phobius"/>
    </source>
</evidence>
<reference evidence="2 3" key="1">
    <citation type="submission" date="2016-10" db="EMBL/GenBank/DDBJ databases">
        <title>Genome of airborne Acinetobacter sp. 5-2Ac02 in the hospital environment: Species near to Acinetobacter towneri.</title>
        <authorList>
            <person name="Barbosa B."/>
            <person name="Fernandez-Garcia L."/>
            <person name="Gato E."/>
            <person name="Leao R."/>
            <person name="Albano R."/>
            <person name="Fernandez B."/>
            <person name="Fernandez-Cuenca F."/>
            <person name="Marques E."/>
            <person name="Tomas M."/>
        </authorList>
    </citation>
    <scope>NUCLEOTIDE SEQUENCE [LARGE SCALE GENOMIC DNA]</scope>
    <source>
        <strain evidence="2 3">5-2Ac02</strain>
    </source>
</reference>
<evidence type="ECO:0000313" key="3">
    <source>
        <dbReference type="Proteomes" id="UP000186931"/>
    </source>
</evidence>
<feature type="transmembrane region" description="Helical" evidence="1">
    <location>
        <begin position="149"/>
        <end position="171"/>
    </location>
</feature>
<dbReference type="AlphaFoldDB" id="A0A1E8E4E1"/>
<comment type="caution">
    <text evidence="2">The sequence shown here is derived from an EMBL/GenBank/DDBJ whole genome shotgun (WGS) entry which is preliminary data.</text>
</comment>
<evidence type="ECO:0000313" key="2">
    <source>
        <dbReference type="EMBL" id="OFE44477.1"/>
    </source>
</evidence>
<protein>
    <submittedName>
        <fullName evidence="2">Phospholipase</fullName>
    </submittedName>
</protein>
<dbReference type="EMBL" id="MKQS01000002">
    <property type="protein sequence ID" value="OFE44477.1"/>
    <property type="molecule type" value="Genomic_DNA"/>
</dbReference>
<feature type="transmembrane region" description="Helical" evidence="1">
    <location>
        <begin position="94"/>
        <end position="116"/>
    </location>
</feature>
<keyword evidence="1" id="KW-0472">Membrane</keyword>
<feature type="transmembrane region" description="Helical" evidence="1">
    <location>
        <begin position="183"/>
        <end position="203"/>
    </location>
</feature>
<dbReference type="STRING" id="202956.BJN41_08040"/>
<dbReference type="Proteomes" id="UP000186931">
    <property type="component" value="Unassembled WGS sequence"/>
</dbReference>
<keyword evidence="1" id="KW-1133">Transmembrane helix</keyword>
<gene>
    <name evidence="2" type="ORF">BJN41_08040</name>
</gene>
<proteinExistence type="predicted"/>
<name>A0A1E8E4E1_9GAMM</name>
<feature type="transmembrane region" description="Helical" evidence="1">
    <location>
        <begin position="229"/>
        <end position="247"/>
    </location>
</feature>
<sequence>MPFTLSHAVLAPPLAKLSGQRLPIAALAIGTMLPDLHRLFTLRHDPTPHLWSALLYPNLLLGLVFCALWYLLYRPALYRFVGVHHPLNLNTIKSVLGFVCGLILALLIGNATHLIWDGLTHHDFRSFAFQDFLAQSVQLGTGIYPMHRILQIGSSILALPFLLWMSLHYYKKHQQIKPVSIKVRGYAVGLITLSVALGCFSHWDYARHIPDALWQEELYYFTGRAINEFSQGALLMFSLGCLLFLFLDRQRQMK</sequence>
<keyword evidence="1" id="KW-0812">Transmembrane</keyword>
<feature type="transmembrane region" description="Helical" evidence="1">
    <location>
        <begin position="50"/>
        <end position="73"/>
    </location>
</feature>